<evidence type="ECO:0000313" key="3">
    <source>
        <dbReference type="Proteomes" id="UP000030408"/>
    </source>
</evidence>
<accession>A0A0A3I119</accession>
<dbReference type="Pfam" id="PF11181">
    <property type="entry name" value="YflT"/>
    <property type="match status" value="1"/>
</dbReference>
<protein>
    <recommendedName>
        <fullName evidence="1">General stress protein 17M-like domain-containing protein</fullName>
    </recommendedName>
</protein>
<dbReference type="eggNOG" id="ENOG5033GGK">
    <property type="taxonomic scope" value="Bacteria"/>
</dbReference>
<sequence>MYPFGNENLGRSNIVVANDKQEALAIVERLKAEGVQIGDIHIVGKDLIEFANLKWDAEINLHRIGNNGDKLKSFLTGEDAEIEGLKHAKLPKANLHLYKQIVDSGGVLIYTDEYLDTTKIANQIERDPNIIDDSNTYDDGKRF</sequence>
<evidence type="ECO:0000259" key="1">
    <source>
        <dbReference type="Pfam" id="PF11181"/>
    </source>
</evidence>
<feature type="domain" description="General stress protein 17M-like" evidence="1">
    <location>
        <begin position="14"/>
        <end position="105"/>
    </location>
</feature>
<proteinExistence type="predicted"/>
<organism evidence="2 3">
    <name type="scientific">Ureibacillus sinduriensis BLB-1 = JCM 15800</name>
    <dbReference type="NCBI Taxonomy" id="1384057"/>
    <lineage>
        <taxon>Bacteria</taxon>
        <taxon>Bacillati</taxon>
        <taxon>Bacillota</taxon>
        <taxon>Bacilli</taxon>
        <taxon>Bacillales</taxon>
        <taxon>Caryophanaceae</taxon>
        <taxon>Ureibacillus</taxon>
    </lineage>
</organism>
<name>A0A0A3I119_9BACL</name>
<dbReference type="STRING" id="1384057.CD33_07155"/>
<dbReference type="EMBL" id="JPVO01000046">
    <property type="protein sequence ID" value="KGR76313.1"/>
    <property type="molecule type" value="Genomic_DNA"/>
</dbReference>
<reference evidence="2 3" key="1">
    <citation type="submission" date="2014-02" db="EMBL/GenBank/DDBJ databases">
        <title>Draft genome sequence of Lysinibacillus sinduriensis JCM 15800.</title>
        <authorList>
            <person name="Zhang F."/>
            <person name="Wang G."/>
            <person name="Zhang L."/>
        </authorList>
    </citation>
    <scope>NUCLEOTIDE SEQUENCE [LARGE SCALE GENOMIC DNA]</scope>
    <source>
        <strain evidence="2 3">JCM 15800</strain>
    </source>
</reference>
<gene>
    <name evidence="2" type="ORF">CD33_07155</name>
</gene>
<comment type="caution">
    <text evidence="2">The sequence shown here is derived from an EMBL/GenBank/DDBJ whole genome shotgun (WGS) entry which is preliminary data.</text>
</comment>
<keyword evidence="3" id="KW-1185">Reference proteome</keyword>
<dbReference type="InterPro" id="IPR025889">
    <property type="entry name" value="GSP17M-like_dom"/>
</dbReference>
<dbReference type="OrthoDB" id="2678178at2"/>
<evidence type="ECO:0000313" key="2">
    <source>
        <dbReference type="EMBL" id="KGR76313.1"/>
    </source>
</evidence>
<dbReference type="AlphaFoldDB" id="A0A0A3I119"/>
<dbReference type="RefSeq" id="WP_036199389.1">
    <property type="nucleotide sequence ID" value="NZ_AVCY01000010.1"/>
</dbReference>
<dbReference type="Proteomes" id="UP000030408">
    <property type="component" value="Unassembled WGS sequence"/>
</dbReference>